<reference evidence="10" key="1">
    <citation type="submission" date="2017-05" db="EMBL/GenBank/DDBJ databases">
        <authorList>
            <person name="Macchi M."/>
            <person name="Festa S."/>
            <person name="Coppotelli B.M."/>
            <person name="Morelli I.S."/>
        </authorList>
    </citation>
    <scope>NUCLEOTIDE SEQUENCE [LARGE SCALE GENOMIC DNA]</scope>
    <source>
        <strain evidence="10">I</strain>
    </source>
</reference>
<keyword evidence="4 7" id="KW-0812">Transmembrane</keyword>
<dbReference type="AlphaFoldDB" id="A0A211ZRX3"/>
<dbReference type="Proteomes" id="UP000196655">
    <property type="component" value="Unassembled WGS sequence"/>
</dbReference>
<feature type="transmembrane region" description="Helical" evidence="7">
    <location>
        <begin position="160"/>
        <end position="185"/>
    </location>
</feature>
<evidence type="ECO:0000259" key="8">
    <source>
        <dbReference type="PROSITE" id="PS50928"/>
    </source>
</evidence>
<dbReference type="PANTHER" id="PTHR43005">
    <property type="entry name" value="BLR7065 PROTEIN"/>
    <property type="match status" value="1"/>
</dbReference>
<dbReference type="PANTHER" id="PTHR43005:SF1">
    <property type="entry name" value="SPERMIDINE_PUTRESCINE TRANSPORT SYSTEM PERMEASE PROTEIN"/>
    <property type="match status" value="1"/>
</dbReference>
<dbReference type="EMBL" id="NHON01000008">
    <property type="protein sequence ID" value="OWJ68042.1"/>
    <property type="molecule type" value="Genomic_DNA"/>
</dbReference>
<dbReference type="Gene3D" id="1.10.3720.10">
    <property type="entry name" value="MetI-like"/>
    <property type="match status" value="1"/>
</dbReference>
<evidence type="ECO:0000256" key="4">
    <source>
        <dbReference type="ARBA" id="ARBA00022692"/>
    </source>
</evidence>
<dbReference type="InterPro" id="IPR000515">
    <property type="entry name" value="MetI-like"/>
</dbReference>
<accession>A0A211ZRX3</accession>
<dbReference type="SUPFAM" id="SSF161098">
    <property type="entry name" value="MetI-like"/>
    <property type="match status" value="1"/>
</dbReference>
<comment type="caution">
    <text evidence="9">The sequence shown here is derived from an EMBL/GenBank/DDBJ whole genome shotgun (WGS) entry which is preliminary data.</text>
</comment>
<dbReference type="PROSITE" id="PS50928">
    <property type="entry name" value="ABC_TM1"/>
    <property type="match status" value="1"/>
</dbReference>
<dbReference type="CDD" id="cd06261">
    <property type="entry name" value="TM_PBP2"/>
    <property type="match status" value="1"/>
</dbReference>
<feature type="transmembrane region" description="Helical" evidence="7">
    <location>
        <begin position="72"/>
        <end position="99"/>
    </location>
</feature>
<comment type="similarity">
    <text evidence="7">Belongs to the binding-protein-dependent transport system permease family.</text>
</comment>
<evidence type="ECO:0000256" key="3">
    <source>
        <dbReference type="ARBA" id="ARBA00022475"/>
    </source>
</evidence>
<keyword evidence="5 7" id="KW-1133">Transmembrane helix</keyword>
<dbReference type="GO" id="GO:0055085">
    <property type="term" value="P:transmembrane transport"/>
    <property type="evidence" value="ECO:0007669"/>
    <property type="project" value="InterPro"/>
</dbReference>
<evidence type="ECO:0000256" key="1">
    <source>
        <dbReference type="ARBA" id="ARBA00004651"/>
    </source>
</evidence>
<feature type="domain" description="ABC transmembrane type-1" evidence="8">
    <location>
        <begin position="77"/>
        <end position="287"/>
    </location>
</feature>
<dbReference type="Pfam" id="PF00528">
    <property type="entry name" value="BPD_transp_1"/>
    <property type="match status" value="1"/>
</dbReference>
<evidence type="ECO:0000256" key="2">
    <source>
        <dbReference type="ARBA" id="ARBA00022448"/>
    </source>
</evidence>
<keyword evidence="3" id="KW-1003">Cell membrane</keyword>
<comment type="subcellular location">
    <subcellularLocation>
        <location evidence="1 7">Cell membrane</location>
        <topology evidence="1 7">Multi-pass membrane protein</topology>
    </subcellularLocation>
</comment>
<evidence type="ECO:0000313" key="10">
    <source>
        <dbReference type="Proteomes" id="UP000196655"/>
    </source>
</evidence>
<feature type="transmembrane region" description="Helical" evidence="7">
    <location>
        <begin position="19"/>
        <end position="43"/>
    </location>
</feature>
<feature type="transmembrane region" description="Helical" evidence="7">
    <location>
        <begin position="269"/>
        <end position="288"/>
    </location>
</feature>
<gene>
    <name evidence="9" type="ORF">BWR60_06275</name>
</gene>
<feature type="transmembrane region" description="Helical" evidence="7">
    <location>
        <begin position="111"/>
        <end position="131"/>
    </location>
</feature>
<keyword evidence="2 7" id="KW-0813">Transport</keyword>
<dbReference type="RefSeq" id="WP_088150156.1">
    <property type="nucleotide sequence ID" value="NZ_NHON01000008.1"/>
</dbReference>
<evidence type="ECO:0000256" key="6">
    <source>
        <dbReference type="ARBA" id="ARBA00023136"/>
    </source>
</evidence>
<name>A0A211ZRX3_9PROT</name>
<dbReference type="STRING" id="1122125.GCA_000423185_04453"/>
<dbReference type="InterPro" id="IPR035906">
    <property type="entry name" value="MetI-like_sf"/>
</dbReference>
<keyword evidence="6 7" id="KW-0472">Membrane</keyword>
<protein>
    <submittedName>
        <fullName evidence="9">ABC transporter permease</fullName>
    </submittedName>
</protein>
<evidence type="ECO:0000256" key="7">
    <source>
        <dbReference type="RuleBase" id="RU363032"/>
    </source>
</evidence>
<sequence>MASAAGAGRRPYEGRWDGLWLLGPLLLFLAALLGFPAVANLVYSLSEVRFTGLWSPRWVGLDNYRAVLADPAFWAAVGFSARFAVAVTAAQLLLGFALVLALDPLIARRRWLMAFLLLPMMVSPALLGVMYRLMLNDFVGVIPQYLQMVGFGDNLLGVDWAFTTVAVIEVLQWTPFAFLALLTAYQAIPGELVEAARIDGAGAWAVFRRITLPLMVPALAITGFIRFIDSFRVFDHIYVLTGGGPGTLTQSLSIYIYRTFFQQERIGPAVAASMLLLLASVVVLRLLMAQMLKGSRQ</sequence>
<feature type="transmembrane region" description="Helical" evidence="7">
    <location>
        <begin position="206"/>
        <end position="225"/>
    </location>
</feature>
<evidence type="ECO:0000256" key="5">
    <source>
        <dbReference type="ARBA" id="ARBA00022989"/>
    </source>
</evidence>
<organism evidence="9 10">
    <name type="scientific">Inquilinus limosus</name>
    <dbReference type="NCBI Taxonomy" id="171674"/>
    <lineage>
        <taxon>Bacteria</taxon>
        <taxon>Pseudomonadati</taxon>
        <taxon>Pseudomonadota</taxon>
        <taxon>Alphaproteobacteria</taxon>
        <taxon>Rhodospirillales</taxon>
        <taxon>Rhodospirillaceae</taxon>
        <taxon>Inquilinus</taxon>
    </lineage>
</organism>
<keyword evidence="10" id="KW-1185">Reference proteome</keyword>
<proteinExistence type="inferred from homology"/>
<dbReference type="OrthoDB" id="9773727at2"/>
<dbReference type="GO" id="GO:0005886">
    <property type="term" value="C:plasma membrane"/>
    <property type="evidence" value="ECO:0007669"/>
    <property type="project" value="UniProtKB-SubCell"/>
</dbReference>
<evidence type="ECO:0000313" key="9">
    <source>
        <dbReference type="EMBL" id="OWJ68042.1"/>
    </source>
</evidence>